<keyword evidence="6 9" id="KW-0812">Transmembrane</keyword>
<evidence type="ECO:0000256" key="2">
    <source>
        <dbReference type="ARBA" id="ARBA00004141"/>
    </source>
</evidence>
<comment type="caution">
    <text evidence="10">The sequence shown here is derived from an EMBL/GenBank/DDBJ whole genome shotgun (WGS) entry which is preliminary data.</text>
</comment>
<reference evidence="10" key="1">
    <citation type="journal article" date="2020" name="mSystems">
        <title>Genome- and Community-Level Interaction Insights into Carbon Utilization and Element Cycling Functions of Hydrothermarchaeota in Hydrothermal Sediment.</title>
        <authorList>
            <person name="Zhou Z."/>
            <person name="Liu Y."/>
            <person name="Xu W."/>
            <person name="Pan J."/>
            <person name="Luo Z.H."/>
            <person name="Li M."/>
        </authorList>
    </citation>
    <scope>NUCLEOTIDE SEQUENCE [LARGE SCALE GENOMIC DNA]</scope>
    <source>
        <strain evidence="10">SpSt-125</strain>
    </source>
</reference>
<evidence type="ECO:0000256" key="9">
    <source>
        <dbReference type="SAM" id="Phobius"/>
    </source>
</evidence>
<dbReference type="PANTHER" id="PTHR11101">
    <property type="entry name" value="PHOSPHATE TRANSPORTER"/>
    <property type="match status" value="1"/>
</dbReference>
<dbReference type="GO" id="GO:0005315">
    <property type="term" value="F:phosphate transmembrane transporter activity"/>
    <property type="evidence" value="ECO:0007669"/>
    <property type="project" value="InterPro"/>
</dbReference>
<evidence type="ECO:0000256" key="1">
    <source>
        <dbReference type="ARBA" id="ARBA00001981"/>
    </source>
</evidence>
<protein>
    <submittedName>
        <fullName evidence="10">Inorganic phosphate transporter</fullName>
    </submittedName>
</protein>
<keyword evidence="5" id="KW-0592">Phosphate transport</keyword>
<keyword evidence="8 9" id="KW-0472">Membrane</keyword>
<dbReference type="PANTHER" id="PTHR11101:SF80">
    <property type="entry name" value="PHOSPHATE TRANSPORTER"/>
    <property type="match status" value="1"/>
</dbReference>
<gene>
    <name evidence="10" type="ORF">ENO26_02970</name>
</gene>
<keyword evidence="4" id="KW-0813">Transport</keyword>
<dbReference type="GO" id="GO:0035435">
    <property type="term" value="P:phosphate ion transmembrane transport"/>
    <property type="evidence" value="ECO:0007669"/>
    <property type="project" value="TreeGrafter"/>
</dbReference>
<evidence type="ECO:0000256" key="4">
    <source>
        <dbReference type="ARBA" id="ARBA00022448"/>
    </source>
</evidence>
<dbReference type="EMBL" id="DSEU01000017">
    <property type="protein sequence ID" value="HEM66521.1"/>
    <property type="molecule type" value="Genomic_DNA"/>
</dbReference>
<name>A0A7J2U176_9CREN</name>
<feature type="transmembrane region" description="Helical" evidence="9">
    <location>
        <begin position="59"/>
        <end position="77"/>
    </location>
</feature>
<comment type="subcellular location">
    <subcellularLocation>
        <location evidence="2">Membrane</location>
        <topology evidence="2">Multi-pass membrane protein</topology>
    </subcellularLocation>
</comment>
<sequence length="110" mass="11325">MLFSMGANDMANSISPLIGSGITRFREALVLFSVAVFIGAMVQGFMVIKTLGKGIVSEIDIAGAVSATLAAFAWIMLATVKGVPISIIHSITGGVIGIGIACFYMVSLAI</sequence>
<evidence type="ECO:0000256" key="8">
    <source>
        <dbReference type="ARBA" id="ARBA00023136"/>
    </source>
</evidence>
<evidence type="ECO:0000256" key="3">
    <source>
        <dbReference type="ARBA" id="ARBA00009916"/>
    </source>
</evidence>
<dbReference type="InterPro" id="IPR001204">
    <property type="entry name" value="Phos_transporter"/>
</dbReference>
<organism evidence="10">
    <name type="scientific">Ignisphaera aggregans</name>
    <dbReference type="NCBI Taxonomy" id="334771"/>
    <lineage>
        <taxon>Archaea</taxon>
        <taxon>Thermoproteota</taxon>
        <taxon>Thermoprotei</taxon>
        <taxon>Desulfurococcales</taxon>
        <taxon>Desulfurococcaceae</taxon>
        <taxon>Ignisphaera</taxon>
    </lineage>
</organism>
<accession>A0A7J2U176</accession>
<feature type="transmembrane region" description="Helical" evidence="9">
    <location>
        <begin position="83"/>
        <end position="106"/>
    </location>
</feature>
<feature type="transmembrane region" description="Helical" evidence="9">
    <location>
        <begin position="28"/>
        <end position="47"/>
    </location>
</feature>
<evidence type="ECO:0000256" key="6">
    <source>
        <dbReference type="ARBA" id="ARBA00022692"/>
    </source>
</evidence>
<evidence type="ECO:0000313" key="10">
    <source>
        <dbReference type="EMBL" id="HEM66521.1"/>
    </source>
</evidence>
<evidence type="ECO:0000256" key="7">
    <source>
        <dbReference type="ARBA" id="ARBA00022989"/>
    </source>
</evidence>
<evidence type="ECO:0000256" key="5">
    <source>
        <dbReference type="ARBA" id="ARBA00022592"/>
    </source>
</evidence>
<dbReference type="GO" id="GO:0016020">
    <property type="term" value="C:membrane"/>
    <property type="evidence" value="ECO:0007669"/>
    <property type="project" value="UniProtKB-SubCell"/>
</dbReference>
<dbReference type="Pfam" id="PF01384">
    <property type="entry name" value="PHO4"/>
    <property type="match status" value="1"/>
</dbReference>
<comment type="function">
    <text evidence="1">Potential transporter for phosphate.</text>
</comment>
<comment type="similarity">
    <text evidence="3">Belongs to the inorganic phosphate transporter (PiT) (TC 2.A.20) family.</text>
</comment>
<proteinExistence type="inferred from homology"/>
<keyword evidence="7 9" id="KW-1133">Transmembrane helix</keyword>
<dbReference type="AlphaFoldDB" id="A0A7J2U176"/>